<keyword evidence="4 12" id="KW-0812">Transmembrane</keyword>
<feature type="transmembrane region" description="Helical" evidence="12">
    <location>
        <begin position="814"/>
        <end position="834"/>
    </location>
</feature>
<evidence type="ECO:0000256" key="4">
    <source>
        <dbReference type="ARBA" id="ARBA00022692"/>
    </source>
</evidence>
<dbReference type="Gene3D" id="1.20.1560.10">
    <property type="entry name" value="ABC transporter type 1, transmembrane domain"/>
    <property type="match status" value="2"/>
</dbReference>
<evidence type="ECO:0000313" key="15">
    <source>
        <dbReference type="EMBL" id="KAL3523269.1"/>
    </source>
</evidence>
<evidence type="ECO:0000256" key="6">
    <source>
        <dbReference type="ARBA" id="ARBA00022741"/>
    </source>
</evidence>
<gene>
    <name evidence="15" type="ORF">ACH5RR_016103</name>
</gene>
<feature type="transmembrane region" description="Helical" evidence="12">
    <location>
        <begin position="918"/>
        <end position="947"/>
    </location>
</feature>
<name>A0ABD2ZV11_9GENT</name>
<keyword evidence="6" id="KW-0547">Nucleotide-binding</keyword>
<evidence type="ECO:0000256" key="9">
    <source>
        <dbReference type="ARBA" id="ARBA00023136"/>
    </source>
</evidence>
<keyword evidence="8 12" id="KW-1133">Transmembrane helix</keyword>
<feature type="transmembrane region" description="Helical" evidence="12">
    <location>
        <begin position="221"/>
        <end position="239"/>
    </location>
</feature>
<proteinExistence type="inferred from homology"/>
<dbReference type="Pfam" id="PF00005">
    <property type="entry name" value="ABC_tran"/>
    <property type="match status" value="2"/>
</dbReference>
<dbReference type="InterPro" id="IPR003439">
    <property type="entry name" value="ABC_transporter-like_ATP-bd"/>
</dbReference>
<evidence type="ECO:0000259" key="13">
    <source>
        <dbReference type="PROSITE" id="PS50893"/>
    </source>
</evidence>
<evidence type="ECO:0000259" key="14">
    <source>
        <dbReference type="PROSITE" id="PS50929"/>
    </source>
</evidence>
<keyword evidence="9 12" id="KW-0472">Membrane</keyword>
<feature type="transmembrane region" description="Helical" evidence="12">
    <location>
        <begin position="693"/>
        <end position="716"/>
    </location>
</feature>
<dbReference type="SUPFAM" id="SSF90123">
    <property type="entry name" value="ABC transporter transmembrane region"/>
    <property type="match status" value="2"/>
</dbReference>
<dbReference type="InterPro" id="IPR017871">
    <property type="entry name" value="ABC_transporter-like_CS"/>
</dbReference>
<accession>A0ABD2ZV11</accession>
<feature type="transmembrane region" description="Helical" evidence="12">
    <location>
        <begin position="117"/>
        <end position="139"/>
    </location>
</feature>
<sequence>MTHSHEDSKKTREEKATDTANSSRVDNNILEEETRVEKATNTASSSGIDNNTLQGKEVIPYYKLYSCADTIDIILIISGTVAAILDGLLLVYKTHLWGRTVDFISDLHDNPQKIHQVFKVFISLLYLGIAASLASFARVSCWTISGERQASNIRNTYLRNLLRQDITFFEEEIKTGEVVGNMSRNIQTINDAIGDKVGTFIKLISTFTGGIIFAYTQAWQLALVMSWVILPIILCSYLTKKTMIKEAVNEAVAYAEADALVVETVASIRTVISLNGEKEAESKYKRSLQKVQRSITQAGILAGGTVISSVPFFVYCSFSVIIWYGSRFVLDHRYSAGDVITTAAYILNGSVCLVNAMPSVTRFTKGQVAASKIFNVISRKPGIDAYDLHGMNLDHIQGDIEFRSVSFTYPSRRNIKVLANFSLTLASGSKTALVGKSGCGKSTVVNLIERYYDPDFGAIFIDGYNLKDLKLECLRKQIGLVSQEPVLLTLSVKDNITFGRDDVTEEEIRFAIALANAEKFLNELPQGLDTMVGENGVQLSGGQKQRISIARAILKNPRILLLDEATSALDLESEQIVMDSLNKISIGRTTMLITHRLSTVKDANKILVLDRGSVVEEGTYVELMDQNGPFSELIQMQNVKVECTQMTSFDHSSTSRSASSTTNKSNQSPSLEASNKSNKTITQLLRHVRLRQIVILSVGLFAIIIKALVPVTFGIIQASVVGTFTKPLGRFKKETLLWSILIAVVAVISSLAYITRTYVLTRVGCWFMRTVNSLCFSKVVYMEVDWFDNVDNSSGAISSRLSTNAATLRRVSEIMAPAVAENSITIIAGLAVVFSGCWELAILTLAFLPLVIINGWLEIKFNGNSRKITKILYEEAGQVTRDAVEHIRTVISLNADRQVMQLFKLKCEGPLKRKIKCAFWHGASIGLSSILSFCMYGVTFYIGAILVKDRRTTSTIFFRALFALTDEVLNISAWLPVLYEFNNVKPCIESALSILNHDSKIDSSSFTGEIIENFNGCIEFQNISFNYSSRPHIQVLNNFCLSIPAGKTVALVGESGTGKSTIFSLLQRFYDPGSGQITIDGIEIQKLNIQWLRQKMALVAQEPVLFNDTIKANIIFGLDHDTSEAEIQSASTLANAHHFISNLPQGYDTLVGERGVQLSGGQKQRIAIARAIVRRAKILLLDEPTSALDISSENVVQEALDKVSLNRTTILAAHRLSTIRRANIIAVMKNGTVTEHGTHESLLKIQNGIYASLVALS</sequence>
<dbReference type="InterPro" id="IPR027417">
    <property type="entry name" value="P-loop_NTPase"/>
</dbReference>
<evidence type="ECO:0000313" key="16">
    <source>
        <dbReference type="Proteomes" id="UP001630127"/>
    </source>
</evidence>
<dbReference type="CDD" id="cd18578">
    <property type="entry name" value="ABC_6TM_Pgp_ABCB1_D2_like"/>
    <property type="match status" value="1"/>
</dbReference>
<feature type="transmembrane region" description="Helical" evidence="12">
    <location>
        <begin position="840"/>
        <end position="857"/>
    </location>
</feature>
<feature type="compositionally biased region" description="Basic and acidic residues" evidence="11">
    <location>
        <begin position="1"/>
        <end position="17"/>
    </location>
</feature>
<dbReference type="CDD" id="cd03249">
    <property type="entry name" value="ABC_MTABC3_MDL1_MDL2"/>
    <property type="match status" value="2"/>
</dbReference>
<evidence type="ECO:0000256" key="12">
    <source>
        <dbReference type="SAM" id="Phobius"/>
    </source>
</evidence>
<evidence type="ECO:0000256" key="5">
    <source>
        <dbReference type="ARBA" id="ARBA00022737"/>
    </source>
</evidence>
<evidence type="ECO:0000256" key="8">
    <source>
        <dbReference type="ARBA" id="ARBA00022989"/>
    </source>
</evidence>
<comment type="similarity">
    <text evidence="2">Belongs to the ABC transporter superfamily. ABCB family. Multidrug resistance exporter (TC 3.A.1.201) subfamily.</text>
</comment>
<dbReference type="GO" id="GO:0005886">
    <property type="term" value="C:plasma membrane"/>
    <property type="evidence" value="ECO:0007669"/>
    <property type="project" value="UniProtKB-SubCell"/>
</dbReference>
<dbReference type="EMBL" id="JBJUIK010000007">
    <property type="protein sequence ID" value="KAL3523269.1"/>
    <property type="molecule type" value="Genomic_DNA"/>
</dbReference>
<dbReference type="SMART" id="SM00382">
    <property type="entry name" value="AAA"/>
    <property type="match status" value="2"/>
</dbReference>
<feature type="domain" description="ABC transporter" evidence="13">
    <location>
        <begin position="1018"/>
        <end position="1255"/>
    </location>
</feature>
<evidence type="ECO:0000256" key="10">
    <source>
        <dbReference type="ARBA" id="ARBA00023180"/>
    </source>
</evidence>
<dbReference type="PROSITE" id="PS00211">
    <property type="entry name" value="ABC_TRANSPORTER_1"/>
    <property type="match status" value="2"/>
</dbReference>
<dbReference type="Gene3D" id="3.40.50.300">
    <property type="entry name" value="P-loop containing nucleotide triphosphate hydrolases"/>
    <property type="match status" value="2"/>
</dbReference>
<feature type="transmembrane region" description="Helical" evidence="12">
    <location>
        <begin position="298"/>
        <end position="324"/>
    </location>
</feature>
<keyword evidence="7" id="KW-0067">ATP-binding</keyword>
<dbReference type="AlphaFoldDB" id="A0ABD2ZV11"/>
<dbReference type="InterPro" id="IPR036640">
    <property type="entry name" value="ABC1_TM_sf"/>
</dbReference>
<feature type="domain" description="ABC transmembrane type-1" evidence="14">
    <location>
        <begin position="693"/>
        <end position="965"/>
    </location>
</feature>
<dbReference type="FunFam" id="3.40.50.300:FF:000066">
    <property type="entry name" value="ABC transporter B family member 1"/>
    <property type="match status" value="2"/>
</dbReference>
<keyword evidence="3" id="KW-0813">Transport</keyword>
<feature type="transmembrane region" description="Helical" evidence="12">
    <location>
        <begin position="736"/>
        <end position="754"/>
    </location>
</feature>
<dbReference type="Pfam" id="PF00664">
    <property type="entry name" value="ABC_membrane"/>
    <property type="match status" value="2"/>
</dbReference>
<evidence type="ECO:0000256" key="3">
    <source>
        <dbReference type="ARBA" id="ARBA00022448"/>
    </source>
</evidence>
<dbReference type="InterPro" id="IPR039421">
    <property type="entry name" value="Type_1_exporter"/>
</dbReference>
<dbReference type="InterPro" id="IPR003593">
    <property type="entry name" value="AAA+_ATPase"/>
</dbReference>
<keyword evidence="16" id="KW-1185">Reference proteome</keyword>
<feature type="transmembrane region" description="Helical" evidence="12">
    <location>
        <begin position="336"/>
        <end position="357"/>
    </location>
</feature>
<evidence type="ECO:0000256" key="1">
    <source>
        <dbReference type="ARBA" id="ARBA00004651"/>
    </source>
</evidence>
<dbReference type="GO" id="GO:0005524">
    <property type="term" value="F:ATP binding"/>
    <property type="evidence" value="ECO:0007669"/>
    <property type="project" value="UniProtKB-KW"/>
</dbReference>
<keyword evidence="10" id="KW-0325">Glycoprotein</keyword>
<feature type="domain" description="ABC transmembrane type-1" evidence="14">
    <location>
        <begin position="79"/>
        <end position="365"/>
    </location>
</feature>
<dbReference type="PROSITE" id="PS50929">
    <property type="entry name" value="ABC_TM1F"/>
    <property type="match status" value="2"/>
</dbReference>
<evidence type="ECO:0000256" key="2">
    <source>
        <dbReference type="ARBA" id="ARBA00007577"/>
    </source>
</evidence>
<dbReference type="Proteomes" id="UP001630127">
    <property type="component" value="Unassembled WGS sequence"/>
</dbReference>
<feature type="region of interest" description="Disordered" evidence="11">
    <location>
        <begin position="1"/>
        <end position="46"/>
    </location>
</feature>
<evidence type="ECO:0000256" key="7">
    <source>
        <dbReference type="ARBA" id="ARBA00022840"/>
    </source>
</evidence>
<feature type="compositionally biased region" description="Polar residues" evidence="11">
    <location>
        <begin position="666"/>
        <end position="675"/>
    </location>
</feature>
<dbReference type="PROSITE" id="PS50893">
    <property type="entry name" value="ABC_TRANSPORTER_2"/>
    <property type="match status" value="2"/>
</dbReference>
<dbReference type="SUPFAM" id="SSF52540">
    <property type="entry name" value="P-loop containing nucleoside triphosphate hydrolases"/>
    <property type="match status" value="2"/>
</dbReference>
<protein>
    <submittedName>
        <fullName evidence="15">Uncharacterized protein</fullName>
    </submittedName>
</protein>
<reference evidence="15 16" key="1">
    <citation type="submission" date="2024-11" db="EMBL/GenBank/DDBJ databases">
        <title>A near-complete genome assembly of Cinchona calisaya.</title>
        <authorList>
            <person name="Lian D.C."/>
            <person name="Zhao X.W."/>
            <person name="Wei L."/>
        </authorList>
    </citation>
    <scope>NUCLEOTIDE SEQUENCE [LARGE SCALE GENOMIC DNA]</scope>
    <source>
        <tissue evidence="15">Nenye</tissue>
    </source>
</reference>
<comment type="caution">
    <text evidence="15">The sequence shown here is derived from an EMBL/GenBank/DDBJ whole genome shotgun (WGS) entry which is preliminary data.</text>
</comment>
<dbReference type="CDD" id="cd18577">
    <property type="entry name" value="ABC_6TM_Pgp_ABCB1_D1_like"/>
    <property type="match status" value="1"/>
</dbReference>
<dbReference type="InterPro" id="IPR011527">
    <property type="entry name" value="ABC1_TM_dom"/>
</dbReference>
<feature type="region of interest" description="Disordered" evidence="11">
    <location>
        <begin position="650"/>
        <end position="675"/>
    </location>
</feature>
<feature type="compositionally biased region" description="Low complexity" evidence="11">
    <location>
        <begin position="650"/>
        <end position="665"/>
    </location>
</feature>
<feature type="transmembrane region" description="Helical" evidence="12">
    <location>
        <begin position="73"/>
        <end position="92"/>
    </location>
</feature>
<organism evidence="15 16">
    <name type="scientific">Cinchona calisaya</name>
    <dbReference type="NCBI Taxonomy" id="153742"/>
    <lineage>
        <taxon>Eukaryota</taxon>
        <taxon>Viridiplantae</taxon>
        <taxon>Streptophyta</taxon>
        <taxon>Embryophyta</taxon>
        <taxon>Tracheophyta</taxon>
        <taxon>Spermatophyta</taxon>
        <taxon>Magnoliopsida</taxon>
        <taxon>eudicotyledons</taxon>
        <taxon>Gunneridae</taxon>
        <taxon>Pentapetalae</taxon>
        <taxon>asterids</taxon>
        <taxon>lamiids</taxon>
        <taxon>Gentianales</taxon>
        <taxon>Rubiaceae</taxon>
        <taxon>Cinchonoideae</taxon>
        <taxon>Cinchoneae</taxon>
        <taxon>Cinchona</taxon>
    </lineage>
</organism>
<feature type="domain" description="ABC transporter" evidence="13">
    <location>
        <begin position="400"/>
        <end position="636"/>
    </location>
</feature>
<dbReference type="PANTHER" id="PTHR43394:SF16">
    <property type="entry name" value="ABC TRANSPORTER B FAMILY MEMBER 4-LIKE ISOFORM X1"/>
    <property type="match status" value="1"/>
</dbReference>
<dbReference type="PANTHER" id="PTHR43394">
    <property type="entry name" value="ATP-DEPENDENT PERMEASE MDL1, MITOCHONDRIAL"/>
    <property type="match status" value="1"/>
</dbReference>
<comment type="subcellular location">
    <subcellularLocation>
        <location evidence="1">Cell membrane</location>
        <topology evidence="1">Multi-pass membrane protein</topology>
    </subcellularLocation>
</comment>
<keyword evidence="5" id="KW-0677">Repeat</keyword>
<evidence type="ECO:0000256" key="11">
    <source>
        <dbReference type="SAM" id="MobiDB-lite"/>
    </source>
</evidence>